<dbReference type="Gene3D" id="3.40.50.720">
    <property type="entry name" value="NAD(P)-binding Rossmann-like Domain"/>
    <property type="match status" value="1"/>
</dbReference>
<proteinExistence type="predicted"/>
<feature type="domain" description="NAD-dependent epimerase/dehydratase" evidence="2">
    <location>
        <begin position="18"/>
        <end position="256"/>
    </location>
</feature>
<dbReference type="Pfam" id="PF01370">
    <property type="entry name" value="Epimerase"/>
    <property type="match status" value="1"/>
</dbReference>
<dbReference type="OrthoDB" id="2735536at2759"/>
<protein>
    <recommendedName>
        <fullName evidence="2">NAD-dependent epimerase/dehydratase domain-containing protein</fullName>
    </recommendedName>
</protein>
<keyword evidence="1" id="KW-0560">Oxidoreductase</keyword>
<dbReference type="EMBL" id="BEGY01000002">
    <property type="protein sequence ID" value="GAX73123.1"/>
    <property type="molecule type" value="Genomic_DNA"/>
</dbReference>
<reference evidence="3 4" key="1">
    <citation type="submission" date="2017-08" db="EMBL/GenBank/DDBJ databases">
        <title>Acidophilic green algal genome provides insights into adaptation to an acidic environment.</title>
        <authorList>
            <person name="Hirooka S."/>
            <person name="Hirose Y."/>
            <person name="Kanesaki Y."/>
            <person name="Higuchi S."/>
            <person name="Fujiwara T."/>
            <person name="Onuma R."/>
            <person name="Era A."/>
            <person name="Ohbayashi R."/>
            <person name="Uzuka A."/>
            <person name="Nozaki H."/>
            <person name="Yoshikawa H."/>
            <person name="Miyagishima S.Y."/>
        </authorList>
    </citation>
    <scope>NUCLEOTIDE SEQUENCE [LARGE SCALE GENOMIC DNA]</scope>
    <source>
        <strain evidence="3 4">NIES-2499</strain>
    </source>
</reference>
<dbReference type="Proteomes" id="UP000232323">
    <property type="component" value="Unassembled WGS sequence"/>
</dbReference>
<dbReference type="FunFam" id="3.40.50.720:FF:000336">
    <property type="entry name" value="Aldehyde reductase"/>
    <property type="match status" value="1"/>
</dbReference>
<dbReference type="AlphaFoldDB" id="A0A250WQM7"/>
<evidence type="ECO:0000256" key="1">
    <source>
        <dbReference type="ARBA" id="ARBA00023002"/>
    </source>
</evidence>
<dbReference type="PANTHER" id="PTHR10366:SF852">
    <property type="entry name" value="CINNAMOYL-COA REDUCTASE CAD2"/>
    <property type="match status" value="1"/>
</dbReference>
<keyword evidence="4" id="KW-1185">Reference proteome</keyword>
<dbReference type="InterPro" id="IPR001509">
    <property type="entry name" value="Epimerase_deHydtase"/>
</dbReference>
<evidence type="ECO:0000313" key="3">
    <source>
        <dbReference type="EMBL" id="GAX73123.1"/>
    </source>
</evidence>
<comment type="caution">
    <text evidence="3">The sequence shown here is derived from an EMBL/GenBank/DDBJ whole genome shotgun (WGS) entry which is preliminary data.</text>
</comment>
<name>A0A250WQM7_9CHLO</name>
<evidence type="ECO:0000259" key="2">
    <source>
        <dbReference type="Pfam" id="PF01370"/>
    </source>
</evidence>
<organism evidence="3 4">
    <name type="scientific">Chlamydomonas eustigma</name>
    <dbReference type="NCBI Taxonomy" id="1157962"/>
    <lineage>
        <taxon>Eukaryota</taxon>
        <taxon>Viridiplantae</taxon>
        <taxon>Chlorophyta</taxon>
        <taxon>core chlorophytes</taxon>
        <taxon>Chlorophyceae</taxon>
        <taxon>CS clade</taxon>
        <taxon>Chlamydomonadales</taxon>
        <taxon>Chlamydomonadaceae</taxon>
        <taxon>Chlamydomonas</taxon>
    </lineage>
</organism>
<sequence length="355" mass="38312">MLTVPAYPAEISSPKVTIAVTGCTGYVAGSIVQRLLVLGHTVHGTCRDPKKADALKALPGGQERLKLFTSDLMKSGSFDEAFTGCQYVVHCASPYTTNCPKHLAKERIITPAIQGTENVISSVNKVPTIKRVVLTSSCAAVYGNPTERGAGHVFDEEDWALAPTETVLPYFYSKREAEKRAWALAEQQSRWDLIVINPPGIFGPPVTDRADGTSLDIIKQIMAGRASPACPDLGLGWVDVRDVAAAHSLALFTPTAKGRYVCSAGSTRFAELARTVAELFPTRVTPPSMTVPKWLLWLVGPLAGVPRDMVNNSVGLPGPAFSSEKIKKELGLTFLDFSTMLQDQVRTMTDLKLIA</sequence>
<dbReference type="InterPro" id="IPR050425">
    <property type="entry name" value="NAD(P)_dehydrat-like"/>
</dbReference>
<dbReference type="GO" id="GO:0016616">
    <property type="term" value="F:oxidoreductase activity, acting on the CH-OH group of donors, NAD or NADP as acceptor"/>
    <property type="evidence" value="ECO:0007669"/>
    <property type="project" value="TreeGrafter"/>
</dbReference>
<dbReference type="InterPro" id="IPR036291">
    <property type="entry name" value="NAD(P)-bd_dom_sf"/>
</dbReference>
<dbReference type="SUPFAM" id="SSF51735">
    <property type="entry name" value="NAD(P)-binding Rossmann-fold domains"/>
    <property type="match status" value="1"/>
</dbReference>
<accession>A0A250WQM7</accession>
<dbReference type="STRING" id="1157962.A0A250WQM7"/>
<gene>
    <name evidence="3" type="ORF">CEUSTIGMA_g576.t1</name>
</gene>
<dbReference type="PANTHER" id="PTHR10366">
    <property type="entry name" value="NAD DEPENDENT EPIMERASE/DEHYDRATASE"/>
    <property type="match status" value="1"/>
</dbReference>
<evidence type="ECO:0000313" key="4">
    <source>
        <dbReference type="Proteomes" id="UP000232323"/>
    </source>
</evidence>